<evidence type="ECO:0000313" key="3">
    <source>
        <dbReference type="Proteomes" id="UP001390339"/>
    </source>
</evidence>
<evidence type="ECO:0000256" key="1">
    <source>
        <dbReference type="SAM" id="MobiDB-lite"/>
    </source>
</evidence>
<sequence length="235" mass="24745">MTYPRPDAAVRVRLQDRLASAAEPPVLPVPATTNVGPGPQPSDLLAPVAQAPASRDRSVASSVASTSNNSSTSRSTSRSTSNSRSTSMSVAATQRAGARAPGSGEDPTGLESSRGSTPLYTMGPNSGGGCRSILSEGRRGSRLGSRPSGRSRLPTRRMPPRKGCPAAGGDACLGSRERKLLPPPPPAPRAILEPAGHCRPAVLSFYSERGSVCRQQQQEQEQHQQKHQQKQHGWN</sequence>
<dbReference type="EMBL" id="JAPCWZ010000007">
    <property type="protein sequence ID" value="KAK8855004.1"/>
    <property type="molecule type" value="Genomic_DNA"/>
</dbReference>
<name>A0ABR2HXX1_9PEZI</name>
<feature type="compositionally biased region" description="Basic residues" evidence="1">
    <location>
        <begin position="225"/>
        <end position="235"/>
    </location>
</feature>
<feature type="compositionally biased region" description="Low complexity" evidence="1">
    <location>
        <begin position="59"/>
        <end position="92"/>
    </location>
</feature>
<feature type="compositionally biased region" description="Low complexity" evidence="1">
    <location>
        <begin position="142"/>
        <end position="152"/>
    </location>
</feature>
<keyword evidence="3" id="KW-1185">Reference proteome</keyword>
<feature type="region of interest" description="Disordered" evidence="1">
    <location>
        <begin position="209"/>
        <end position="235"/>
    </location>
</feature>
<dbReference type="Proteomes" id="UP001390339">
    <property type="component" value="Unassembled WGS sequence"/>
</dbReference>
<feature type="region of interest" description="Disordered" evidence="1">
    <location>
        <begin position="15"/>
        <end position="193"/>
    </location>
</feature>
<proteinExistence type="predicted"/>
<accession>A0ABR2HXX1</accession>
<feature type="compositionally biased region" description="Polar residues" evidence="1">
    <location>
        <begin position="110"/>
        <end position="119"/>
    </location>
</feature>
<comment type="caution">
    <text evidence="2">The sequence shown here is derived from an EMBL/GenBank/DDBJ whole genome shotgun (WGS) entry which is preliminary data.</text>
</comment>
<organism evidence="2 3">
    <name type="scientific">Apiospora arundinis</name>
    <dbReference type="NCBI Taxonomy" id="335852"/>
    <lineage>
        <taxon>Eukaryota</taxon>
        <taxon>Fungi</taxon>
        <taxon>Dikarya</taxon>
        <taxon>Ascomycota</taxon>
        <taxon>Pezizomycotina</taxon>
        <taxon>Sordariomycetes</taxon>
        <taxon>Xylariomycetidae</taxon>
        <taxon>Amphisphaeriales</taxon>
        <taxon>Apiosporaceae</taxon>
        <taxon>Apiospora</taxon>
    </lineage>
</organism>
<gene>
    <name evidence="2" type="ORF">PGQ11_010916</name>
</gene>
<reference evidence="2 3" key="1">
    <citation type="journal article" date="2024" name="IMA Fungus">
        <title>Apiospora arundinis, a panoply of carbohydrate-active enzymes and secondary metabolites.</title>
        <authorList>
            <person name="Sorensen T."/>
            <person name="Petersen C."/>
            <person name="Muurmann A.T."/>
            <person name="Christiansen J.V."/>
            <person name="Brundto M.L."/>
            <person name="Overgaard C.K."/>
            <person name="Boysen A.T."/>
            <person name="Wollenberg R.D."/>
            <person name="Larsen T.O."/>
            <person name="Sorensen J.L."/>
            <person name="Nielsen K.L."/>
            <person name="Sondergaard T.E."/>
        </authorList>
    </citation>
    <scope>NUCLEOTIDE SEQUENCE [LARGE SCALE GENOMIC DNA]</scope>
    <source>
        <strain evidence="2 3">AAU 773</strain>
    </source>
</reference>
<protein>
    <submittedName>
        <fullName evidence="2">Uncharacterized protein</fullName>
    </submittedName>
</protein>
<evidence type="ECO:0000313" key="2">
    <source>
        <dbReference type="EMBL" id="KAK8855004.1"/>
    </source>
</evidence>